<dbReference type="AlphaFoldDB" id="A0A1M6N915"/>
<dbReference type="PANTHER" id="PTHR48100:SF59">
    <property type="entry name" value="ADENOSYLCOBALAMIN_ALPHA-RIBAZOLE PHOSPHATASE"/>
    <property type="match status" value="1"/>
</dbReference>
<dbReference type="GO" id="GO:0016791">
    <property type="term" value="F:phosphatase activity"/>
    <property type="evidence" value="ECO:0007669"/>
    <property type="project" value="TreeGrafter"/>
</dbReference>
<evidence type="ECO:0000313" key="1">
    <source>
        <dbReference type="EMBL" id="SHJ92189.1"/>
    </source>
</evidence>
<dbReference type="InterPro" id="IPR013078">
    <property type="entry name" value="His_Pase_superF_clade-1"/>
</dbReference>
<dbReference type="InterPro" id="IPR029033">
    <property type="entry name" value="His_PPase_superfam"/>
</dbReference>
<keyword evidence="2" id="KW-1185">Reference proteome</keyword>
<dbReference type="RefSeq" id="WP_073011862.1">
    <property type="nucleotide sequence ID" value="NZ_FQZO01000010.1"/>
</dbReference>
<dbReference type="SMART" id="SM00855">
    <property type="entry name" value="PGAM"/>
    <property type="match status" value="1"/>
</dbReference>
<dbReference type="OrthoDB" id="9781415at2"/>
<dbReference type="STRING" id="1121298.SAMN05444401_0144"/>
<dbReference type="PANTHER" id="PTHR48100">
    <property type="entry name" value="BROAD-SPECIFICITY PHOSPHATASE YOR283W-RELATED"/>
    <property type="match status" value="1"/>
</dbReference>
<dbReference type="Gene3D" id="3.40.50.1240">
    <property type="entry name" value="Phosphoglycerate mutase-like"/>
    <property type="match status" value="1"/>
</dbReference>
<name>A0A1M6N915_9CLOT</name>
<accession>A0A1M6N915</accession>
<organism evidence="1 2">
    <name type="scientific">Clostridium amylolyticum</name>
    <dbReference type="NCBI Taxonomy" id="1121298"/>
    <lineage>
        <taxon>Bacteria</taxon>
        <taxon>Bacillati</taxon>
        <taxon>Bacillota</taxon>
        <taxon>Clostridia</taxon>
        <taxon>Eubacteriales</taxon>
        <taxon>Clostridiaceae</taxon>
        <taxon>Clostridium</taxon>
    </lineage>
</organism>
<dbReference type="CDD" id="cd07067">
    <property type="entry name" value="HP_PGM_like"/>
    <property type="match status" value="1"/>
</dbReference>
<dbReference type="Proteomes" id="UP000184080">
    <property type="component" value="Unassembled WGS sequence"/>
</dbReference>
<reference evidence="1 2" key="1">
    <citation type="submission" date="2016-11" db="EMBL/GenBank/DDBJ databases">
        <authorList>
            <person name="Jaros S."/>
            <person name="Januszkiewicz K."/>
            <person name="Wedrychowicz H."/>
        </authorList>
    </citation>
    <scope>NUCLEOTIDE SEQUENCE [LARGE SCALE GENOMIC DNA]</scope>
    <source>
        <strain evidence="1 2">DSM 21864</strain>
    </source>
</reference>
<dbReference type="EMBL" id="FQZO01000010">
    <property type="protein sequence ID" value="SHJ92189.1"/>
    <property type="molecule type" value="Genomic_DNA"/>
</dbReference>
<dbReference type="GO" id="GO:0005737">
    <property type="term" value="C:cytoplasm"/>
    <property type="evidence" value="ECO:0007669"/>
    <property type="project" value="TreeGrafter"/>
</dbReference>
<sequence>MSTTIYLIRHAEISFIPNENRRGLSEKGKKDARILTERLKSYNISKVISSPYLRAVDTVKGIAEERGLDIEIIDDFRERKITSGYIKDFYFFTKSQWEDFEYCLHQGESLNEVKMRGITAVRMLLSKYKGENMVISTHGTILAAMINYYDSNCDYNFWLNLKMPDVYKLVFEGKELMSIEHIEI</sequence>
<dbReference type="InterPro" id="IPR050275">
    <property type="entry name" value="PGM_Phosphatase"/>
</dbReference>
<evidence type="ECO:0000313" key="2">
    <source>
        <dbReference type="Proteomes" id="UP000184080"/>
    </source>
</evidence>
<proteinExistence type="predicted"/>
<gene>
    <name evidence="1" type="ORF">SAMN05444401_0144</name>
</gene>
<dbReference type="SUPFAM" id="SSF53254">
    <property type="entry name" value="Phosphoglycerate mutase-like"/>
    <property type="match status" value="1"/>
</dbReference>
<dbReference type="Pfam" id="PF00300">
    <property type="entry name" value="His_Phos_1"/>
    <property type="match status" value="1"/>
</dbReference>
<protein>
    <submittedName>
        <fullName evidence="1">2,3-bisphosphoglycerate-dependent phosphoglycerate mutase</fullName>
    </submittedName>
</protein>